<feature type="compositionally biased region" description="Low complexity" evidence="1">
    <location>
        <begin position="419"/>
        <end position="455"/>
    </location>
</feature>
<keyword evidence="3" id="KW-1185">Reference proteome</keyword>
<organism evidence="2 3">
    <name type="scientific">Chromobacterium violaceum (strain ATCC 12472 / DSM 30191 / JCM 1249 / CCUG 213 / NBRC 12614 / NCIMB 9131 / NCTC 9757 / MK)</name>
    <dbReference type="NCBI Taxonomy" id="243365"/>
    <lineage>
        <taxon>Bacteria</taxon>
        <taxon>Pseudomonadati</taxon>
        <taxon>Pseudomonadota</taxon>
        <taxon>Betaproteobacteria</taxon>
        <taxon>Neisseriales</taxon>
        <taxon>Chromobacteriaceae</taxon>
        <taxon>Chromobacterium</taxon>
    </lineage>
</organism>
<evidence type="ECO:0000313" key="2">
    <source>
        <dbReference type="EMBL" id="AAQ58996.1"/>
    </source>
</evidence>
<dbReference type="HOGENOM" id="CLU_584877_0_0_4"/>
<evidence type="ECO:0000256" key="1">
    <source>
        <dbReference type="SAM" id="MobiDB-lite"/>
    </source>
</evidence>
<dbReference type="Proteomes" id="UP000001424">
    <property type="component" value="Chromosome"/>
</dbReference>
<feature type="region of interest" description="Disordered" evidence="1">
    <location>
        <begin position="418"/>
        <end position="455"/>
    </location>
</feature>
<gene>
    <name evidence="2" type="ordered locus">CV_1321</name>
</gene>
<feature type="region of interest" description="Disordered" evidence="1">
    <location>
        <begin position="44"/>
        <end position="68"/>
    </location>
</feature>
<dbReference type="KEGG" id="cvi:CV_1321"/>
<dbReference type="EMBL" id="AE016825">
    <property type="protein sequence ID" value="AAQ58996.1"/>
    <property type="molecule type" value="Genomic_DNA"/>
</dbReference>
<reference evidence="2 3" key="1">
    <citation type="journal article" date="2003" name="Proc. Natl. Acad. Sci. U.S.A.">
        <title>The complete genome sequence of Chromobacterium violaceum reveals remarkable and exploitable bacterial adaptability.</title>
        <authorList>
            <person name="Vasconcelos A.T.R."/>
            <person name="de Almeida D.F."/>
            <person name="Almeida F.C."/>
            <person name="de Almeida L.G.P."/>
            <person name="de Almeida R."/>
            <person name="Goncalves J.A.A."/>
            <person name="Andrade E.M."/>
            <person name="Antonio R.V."/>
            <person name="Araripe J."/>
            <person name="de Araujo M.F.F."/>
            <person name="Filho S.A."/>
            <person name="Azevedo V."/>
            <person name="Batista A.J."/>
            <person name="Bataus L.A.M."/>
            <person name="Batista J.S."/>
            <person name="Belo A."/>
            <person name="vander Berg C."/>
            <person name="Blamey J."/>
            <person name="Bogo M."/>
            <person name="Bonato S."/>
            <person name="Bordignon J."/>
            <person name="Brito C.A."/>
            <person name="Brocchi M."/>
            <person name="Burity H.A."/>
            <person name="Camargo A.A."/>
            <person name="Cardoso D.D.P."/>
            <person name="Carneiro N.P."/>
            <person name="Carraro D.M."/>
            <person name="Carvalho C.M.B."/>
            <person name="Cascardo J.C.M."/>
            <person name="Cavada B.S."/>
            <person name="Chueire L.M.O."/>
            <person name="Pasa T.B.C."/>
            <person name="Duran N."/>
            <person name="Fagundes N."/>
            <person name="Falcao C.L."/>
            <person name="Fantinatti F."/>
            <person name="Farias I.P."/>
            <person name="Felipe M.S.S."/>
            <person name="Ferrari L.P."/>
            <person name="Ferro J.A."/>
            <person name="Ferro M.I.T."/>
            <person name="Franco G.R."/>
            <person name="Freitas N.S.A."/>
            <person name="Furlan L.R."/>
            <person name="Gazzinelli R.T."/>
            <person name="Gomes E.A."/>
            <person name="Goncalves P.R."/>
            <person name="Grangeiro T.B."/>
            <person name="Grattapaglia D."/>
            <person name="Grisard E.C."/>
            <person name="Guimaraes C.T."/>
            <person name="Hanna E.S."/>
            <person name="Hungria M."/>
            <person name="Jardim S.N."/>
            <person name="Laurino J."/>
            <person name="Leoi L.C.T."/>
            <person name="Fassarella L."/>
            <person name="Lima A."/>
            <person name="Loureiro M.F."/>
            <person name="Lyra M.C.P."/>
            <person name="Macedo M."/>
            <person name="Madeira H.M.F."/>
            <person name="Manfio G.P."/>
            <person name="Maranhao A.Q."/>
            <person name="Martins W.S."/>
            <person name="di Mauro S.M.Z."/>
            <person name="de Medeiros S.R.B."/>
            <person name="Meissner R.D.V."/>
            <person name="Menck C.F.M."/>
            <person name="Moreira M.A.M."/>
            <person name="Nascimento F.F."/>
            <person name="Nicolas M.F."/>
            <person name="Oliveira J.G."/>
            <person name="Oliveira S.C."/>
            <person name="Paixao R.F.C."/>
            <person name="Parente J.A."/>
            <person name="Pedrosa F.O."/>
            <person name="Pena S.J.D."/>
            <person name="Perreira J.O."/>
            <person name="Perreira M."/>
            <person name="Pinto L.S.R.C."/>
            <person name="Pinto L.S."/>
            <person name="Porto J.I.R."/>
            <person name="Potrich D.P."/>
            <person name="Neto C.E.R."/>
            <person name="Reis A.M.M."/>
            <person name="Rigo L.U."/>
            <person name="Rondinelli E."/>
            <person name="dos Santos E.B.P."/>
            <person name="Santos F.R."/>
            <person name="Schneider M.P.C."/>
            <person name="Seuanez H.N."/>
            <person name="Silva A.M.R."/>
            <person name="da Silva A.L.C."/>
            <person name="Silva D.W."/>
            <person name="Silva R."/>
            <person name="Simoes I.C."/>
            <person name="Simon D."/>
            <person name="Soares C.M.A."/>
            <person name="Soares R.B.A."/>
            <person name="Souza E.M."/>
            <person name="Souza K.R.L."/>
            <person name="Souza R.C."/>
            <person name="Steffens M.B.R."/>
            <person name="Steindel M."/>
            <person name="Teixeira S.R."/>
            <person name="Urmenyi T."/>
            <person name="Vettore A."/>
            <person name="Wassem R."/>
            <person name="Zaha A."/>
            <person name="Simpson A.J.G."/>
        </authorList>
    </citation>
    <scope>NUCLEOTIDE SEQUENCE [LARGE SCALE GENOMIC DNA]</scope>
    <source>
        <strain evidence="3">ATCC 12472 / DSM 30191 / JCM 1249 / NBRC 12614 / NCIMB 9131 / NCTC 9757</strain>
    </source>
</reference>
<feature type="region of interest" description="Disordered" evidence="1">
    <location>
        <begin position="1"/>
        <end position="26"/>
    </location>
</feature>
<accession>Q7NYF3</accession>
<evidence type="ECO:0000313" key="3">
    <source>
        <dbReference type="Proteomes" id="UP000001424"/>
    </source>
</evidence>
<dbReference type="STRING" id="243365.CV_1321"/>
<feature type="compositionally biased region" description="Low complexity" evidence="1">
    <location>
        <begin position="44"/>
        <end position="57"/>
    </location>
</feature>
<protein>
    <submittedName>
        <fullName evidence="2">Uncharacterized protein</fullName>
    </submittedName>
</protein>
<proteinExistence type="predicted"/>
<sequence length="467" mass="49520">MAPAPASTVSACPAPPAAAGKPNPSLFPWPATCPADACSASTAMPATATARPAIRPSPSRPDPEQALPRRSDRFRLQLVFQPDLHQLAAAGLLQQTLRPDQPLAAVGLQAERPQRLVLPSRQHQHAALAETPLRLQQQAGVQRRVRMAGHGGGADRLRPLADELHPALRRRLSAGQADPAHQSKLPFETAPLQHHQRARLQQIRRTISIQPHARRAEVAEQQFAGFHPLRQAALPGQPPAGVETADHGHPLAIALIAPQVAALRGTAPLHLQPAQQLPLRGGELVGLRFGGAPQAPDHVGGIRPPVAASLLSRGDGGEAPRAVRLGRHQPALHLDAAFRRPLQAQCRPMRRGPVQQPRLAARVQPVARRDAQQQHLPVAGPKRRLAVEGDPALPAPPARFGEQAVTVLPEAGKQRRVSQSVAALQPPAAAQRQSQRLAQQAAVAETPGAARGAGLGQQLAGFVKLAP</sequence>
<name>Q7NYF3_CHRVO</name>
<dbReference type="AlphaFoldDB" id="Q7NYF3"/>
<feature type="compositionally biased region" description="Low complexity" evidence="1">
    <location>
        <begin position="1"/>
        <end position="24"/>
    </location>
</feature>